<comment type="caution">
    <text evidence="1">The sequence shown here is derived from an EMBL/GenBank/DDBJ whole genome shotgun (WGS) entry which is preliminary data.</text>
</comment>
<dbReference type="OrthoDB" id="541381at2759"/>
<proteinExistence type="predicted"/>
<evidence type="ECO:0000313" key="1">
    <source>
        <dbReference type="EMBL" id="KAG2484402.1"/>
    </source>
</evidence>
<organism evidence="1 2">
    <name type="scientific">Edaphochlamys debaryana</name>
    <dbReference type="NCBI Taxonomy" id="47281"/>
    <lineage>
        <taxon>Eukaryota</taxon>
        <taxon>Viridiplantae</taxon>
        <taxon>Chlorophyta</taxon>
        <taxon>core chlorophytes</taxon>
        <taxon>Chlorophyceae</taxon>
        <taxon>CS clade</taxon>
        <taxon>Chlamydomonadales</taxon>
        <taxon>Chlamydomonadales incertae sedis</taxon>
        <taxon>Edaphochlamys</taxon>
    </lineage>
</organism>
<evidence type="ECO:0000313" key="2">
    <source>
        <dbReference type="Proteomes" id="UP000612055"/>
    </source>
</evidence>
<keyword evidence="2" id="KW-1185">Reference proteome</keyword>
<dbReference type="SUPFAM" id="SSF52047">
    <property type="entry name" value="RNI-like"/>
    <property type="match status" value="1"/>
</dbReference>
<dbReference type="Proteomes" id="UP000612055">
    <property type="component" value="Unassembled WGS sequence"/>
</dbReference>
<name>A0A835XJP1_9CHLO</name>
<reference evidence="1" key="1">
    <citation type="journal article" date="2020" name="bioRxiv">
        <title>Comparative genomics of Chlamydomonas.</title>
        <authorList>
            <person name="Craig R.J."/>
            <person name="Hasan A.R."/>
            <person name="Ness R.W."/>
            <person name="Keightley P.D."/>
        </authorList>
    </citation>
    <scope>NUCLEOTIDE SEQUENCE</scope>
    <source>
        <strain evidence="1">CCAP 11/70</strain>
    </source>
</reference>
<gene>
    <name evidence="1" type="ORF">HYH03_016816</name>
</gene>
<accession>A0A835XJP1</accession>
<sequence>MQAEPPKRPELACSDAPWLQALGVAWDYLEDSDSLKAIRACCREARALHARQLSKLVVRVPFGAGPDPAEVSRGVLALRELGTRLVELALDLDQDWDWIHSPELGPAPDEGRREQQIVAALEACRGPGAPSTLKVKGKFCISRPMCEALASLQPSNLSLHSGDWSSVLPRAGPARDRAVYWAGELLRRCLPHLESLSFTINSAFPSVLVLSLCHSTTALRSLDIQLIESMHSIHVTAEAQMALDAIVELRGLQNLKLTTYDLRPFKSGDENKALLDLRCLSALTGLTSLSLELLLLSQESMSRSFAPEEQLARMRPAWREQRAGLVAALREMGGLAELRLIFVELDAPCLPQLTALTSLTVHDIRLPTDEEAAALEVPGAGGGHTWALPPRLEVLQVIKGMSPSLASKLAAPPSLRSFGNSVVLCFDHRDWVAEAQAGEDEVRYRLRPEACAAVTAAVGFTNSVDPDVCCLSIKADFSPEEQLLPPAGAADAGGHAAWLSALAPLPVEELSVSSIAFEVLDLMALVDAMPWLTELDLEWAYVPWAAMPVLSRLRSLSTLYLPAYVPEAGAGIGSVQHLAKSILLQLMLTAPSLEYVRLHPHGCPRELVVAVAGEVQGVLDARGVEAHIEVL</sequence>
<dbReference type="EMBL" id="JAEHOE010000151">
    <property type="protein sequence ID" value="KAG2484402.1"/>
    <property type="molecule type" value="Genomic_DNA"/>
</dbReference>
<protein>
    <submittedName>
        <fullName evidence="1">Uncharacterized protein</fullName>
    </submittedName>
</protein>
<dbReference type="AlphaFoldDB" id="A0A835XJP1"/>